<evidence type="ECO:0000313" key="7">
    <source>
        <dbReference type="Proteomes" id="UP001580928"/>
    </source>
</evidence>
<feature type="domain" description="Peptidase M56" evidence="4">
    <location>
        <begin position="88"/>
        <end position="199"/>
    </location>
</feature>
<keyword evidence="1" id="KW-1134">Transmembrane beta strand</keyword>
<dbReference type="Pfam" id="PF05569">
    <property type="entry name" value="Peptidase_M56"/>
    <property type="match status" value="1"/>
</dbReference>
<protein>
    <submittedName>
        <fullName evidence="6">M56 family metallopeptidase</fullName>
    </submittedName>
</protein>
<dbReference type="Gene3D" id="2.170.130.10">
    <property type="entry name" value="TonB-dependent receptor, plug domain"/>
    <property type="match status" value="2"/>
</dbReference>
<comment type="subcellular location">
    <subcellularLocation>
        <location evidence="1">Cell outer membrane</location>
        <topology evidence="1">Multi-pass membrane protein</topology>
    </subcellularLocation>
</comment>
<comment type="caution">
    <text evidence="6">The sequence shown here is derived from an EMBL/GenBank/DDBJ whole genome shotgun (WGS) entry which is preliminary data.</text>
</comment>
<dbReference type="SUPFAM" id="SSF56935">
    <property type="entry name" value="Porins"/>
    <property type="match status" value="2"/>
</dbReference>
<dbReference type="CDD" id="cd07341">
    <property type="entry name" value="M56_BlaR1_MecR1_like"/>
    <property type="match status" value="1"/>
</dbReference>
<reference evidence="6 7" key="1">
    <citation type="submission" date="2024-04" db="EMBL/GenBank/DDBJ databases">
        <title>Albibacterium profundi sp. nov., isolated from sediment of the Challenger Deep of Mariana Trench.</title>
        <authorList>
            <person name="Wang Y."/>
        </authorList>
    </citation>
    <scope>NUCLEOTIDE SEQUENCE [LARGE SCALE GENOMIC DNA]</scope>
    <source>
        <strain evidence="6 7">RHL897</strain>
    </source>
</reference>
<feature type="domain" description="TonB-dependent receptor plug" evidence="5">
    <location>
        <begin position="353"/>
        <end position="417"/>
    </location>
</feature>
<sequence length="430" mass="49023">MNQSSAEKPTPVASNVMPVWEYEYSANQQMTINEHIDTLFYLTLLVFTLRFCISLFGILKIHLSSTASIWNAYHYRKSKEDILPFSFWKNVYLNPKKHSDNELEGIFRHEYVHVRQLHSLDILLAELILIFCWYNPFSWLFRRVIRENIEFITDSNVLASGINKKAYQYSLLTVLTANRQSTIANYFNMKDLKKRISMMNRKQTANMHLFKYVLLIPLVIGCLPIFTISVAKQHTLTPESLSLTTVMGTDDKPTENEIPKGKPFVLIDTISNIDTVKDKEENTLANNLQIRFVKADSLTPLYVIDSELVEKTELAQIDPNDIESISVLKSKGAVAMYGEQAQDGVILITTKNSASTIKADTVRINESKLNSPLIYIDGDKKTRKDLDVLDPEDIDSVEVYKDKAATDKYGDDGKNGVINITTKQTQSDKN</sequence>
<name>A0ABV5CAQ1_9SPHI</name>
<feature type="compositionally biased region" description="Polar residues" evidence="2">
    <location>
        <begin position="418"/>
        <end position="430"/>
    </location>
</feature>
<comment type="similarity">
    <text evidence="1">Belongs to the TonB-dependent receptor family.</text>
</comment>
<evidence type="ECO:0000259" key="4">
    <source>
        <dbReference type="Pfam" id="PF05569"/>
    </source>
</evidence>
<dbReference type="InterPro" id="IPR008756">
    <property type="entry name" value="Peptidase_M56"/>
</dbReference>
<dbReference type="PANTHER" id="PTHR34978:SF3">
    <property type="entry name" value="SLR0241 PROTEIN"/>
    <property type="match status" value="1"/>
</dbReference>
<evidence type="ECO:0000256" key="2">
    <source>
        <dbReference type="SAM" id="MobiDB-lite"/>
    </source>
</evidence>
<organism evidence="6 7">
    <name type="scientific">Albibacterium profundi</name>
    <dbReference type="NCBI Taxonomy" id="3134906"/>
    <lineage>
        <taxon>Bacteria</taxon>
        <taxon>Pseudomonadati</taxon>
        <taxon>Bacteroidota</taxon>
        <taxon>Sphingobacteriia</taxon>
        <taxon>Sphingobacteriales</taxon>
        <taxon>Sphingobacteriaceae</taxon>
        <taxon>Albibacterium</taxon>
    </lineage>
</organism>
<dbReference type="InterPro" id="IPR052173">
    <property type="entry name" value="Beta-lactam_resp_regulator"/>
</dbReference>
<dbReference type="EMBL" id="JBBVGT010000001">
    <property type="protein sequence ID" value="MFB5944423.1"/>
    <property type="molecule type" value="Genomic_DNA"/>
</dbReference>
<feature type="region of interest" description="Disordered" evidence="2">
    <location>
        <begin position="411"/>
        <end position="430"/>
    </location>
</feature>
<keyword evidence="1 3" id="KW-0472">Membrane</keyword>
<dbReference type="InterPro" id="IPR012910">
    <property type="entry name" value="Plug_dom"/>
</dbReference>
<keyword evidence="3" id="KW-1133">Transmembrane helix</keyword>
<evidence type="ECO:0000313" key="6">
    <source>
        <dbReference type="EMBL" id="MFB5944423.1"/>
    </source>
</evidence>
<dbReference type="Pfam" id="PF07715">
    <property type="entry name" value="Plug"/>
    <property type="match status" value="1"/>
</dbReference>
<proteinExistence type="inferred from homology"/>
<evidence type="ECO:0000259" key="5">
    <source>
        <dbReference type="Pfam" id="PF07715"/>
    </source>
</evidence>
<dbReference type="PROSITE" id="PS52016">
    <property type="entry name" value="TONB_DEPENDENT_REC_3"/>
    <property type="match status" value="1"/>
</dbReference>
<feature type="transmembrane region" description="Helical" evidence="3">
    <location>
        <begin position="209"/>
        <end position="231"/>
    </location>
</feature>
<keyword evidence="7" id="KW-1185">Reference proteome</keyword>
<accession>A0ABV5CAQ1</accession>
<feature type="transmembrane region" description="Helical" evidence="3">
    <location>
        <begin position="117"/>
        <end position="136"/>
    </location>
</feature>
<gene>
    <name evidence="6" type="ORF">WKR92_01115</name>
</gene>
<dbReference type="RefSeq" id="WP_375556004.1">
    <property type="nucleotide sequence ID" value="NZ_JBBVGT010000001.1"/>
</dbReference>
<dbReference type="InterPro" id="IPR039426">
    <property type="entry name" value="TonB-dep_rcpt-like"/>
</dbReference>
<dbReference type="Proteomes" id="UP001580928">
    <property type="component" value="Unassembled WGS sequence"/>
</dbReference>
<dbReference type="InterPro" id="IPR037066">
    <property type="entry name" value="Plug_dom_sf"/>
</dbReference>
<keyword evidence="1" id="KW-0813">Transport</keyword>
<feature type="transmembrane region" description="Helical" evidence="3">
    <location>
        <begin position="39"/>
        <end position="59"/>
    </location>
</feature>
<evidence type="ECO:0000256" key="1">
    <source>
        <dbReference type="PROSITE-ProRule" id="PRU01360"/>
    </source>
</evidence>
<keyword evidence="1" id="KW-0998">Cell outer membrane</keyword>
<dbReference type="PANTHER" id="PTHR34978">
    <property type="entry name" value="POSSIBLE SENSOR-TRANSDUCER PROTEIN BLAR"/>
    <property type="match status" value="1"/>
</dbReference>
<evidence type="ECO:0000256" key="3">
    <source>
        <dbReference type="SAM" id="Phobius"/>
    </source>
</evidence>
<keyword evidence="1 3" id="KW-0812">Transmembrane</keyword>